<proteinExistence type="predicted"/>
<accession>A0A485M516</accession>
<reference evidence="1" key="1">
    <citation type="submission" date="2019-03" db="EMBL/GenBank/DDBJ databases">
        <authorList>
            <person name="Hao L."/>
        </authorList>
    </citation>
    <scope>NUCLEOTIDE SEQUENCE</scope>
</reference>
<evidence type="ECO:0000313" key="1">
    <source>
        <dbReference type="EMBL" id="VFU18616.1"/>
    </source>
</evidence>
<dbReference type="EMBL" id="CAADRN010000351">
    <property type="protein sequence ID" value="VFU18616.1"/>
    <property type="molecule type" value="Genomic_DNA"/>
</dbReference>
<protein>
    <submittedName>
        <fullName evidence="1">Uncharacterized protein</fullName>
    </submittedName>
</protein>
<gene>
    <name evidence="1" type="ORF">SCFA_500006</name>
</gene>
<name>A0A485M516_9ZZZZ</name>
<organism evidence="1">
    <name type="scientific">anaerobic digester metagenome</name>
    <dbReference type="NCBI Taxonomy" id="1263854"/>
    <lineage>
        <taxon>unclassified sequences</taxon>
        <taxon>metagenomes</taxon>
        <taxon>ecological metagenomes</taxon>
    </lineage>
</organism>
<dbReference type="AlphaFoldDB" id="A0A485M516"/>
<sequence>MKEKKEMNLKDLEANEEASQDYVRIMEEAEEEEIFDWF</sequence>